<reference evidence="2 3" key="1">
    <citation type="submission" date="2016-10" db="EMBL/GenBank/DDBJ databases">
        <title>Genome sequence of the basidiomycete white-rot fungus Trametes pubescens.</title>
        <authorList>
            <person name="Makela M.R."/>
            <person name="Granchi Z."/>
            <person name="Peng M."/>
            <person name="De Vries R.P."/>
            <person name="Grigoriev I."/>
            <person name="Riley R."/>
            <person name="Hilden K."/>
        </authorList>
    </citation>
    <scope>NUCLEOTIDE SEQUENCE [LARGE SCALE GENOMIC DNA]</scope>
    <source>
        <strain evidence="2 3">FBCC735</strain>
    </source>
</reference>
<sequence>MERDEAYVPKTRSDLGIPADATPSDLAEFFEDAPLYNLLMLIRQQIFAFDAYLLYNVSGQMRYPKWTNHFSSRSVIFNPSHYWNVVASDVGVLTALGLLWWACRHYGAWTVFVYYGIPWIQVNHWIVMITYLHHTDPVLPHYRDAVWSYHRGAAATLDRNFLGWQGRFFLYNVAHFHVIHHFFPLMPWYHGEEATKYLREAIGPYYMSTSKPAFQALWDNYNFCQFVDDEGDVVYYRNREGKTIHDSD</sequence>
<dbReference type="OMA" id="WRETTEC"/>
<dbReference type="OrthoDB" id="1461976at2759"/>
<comment type="caution">
    <text evidence="2">The sequence shown here is derived from an EMBL/GenBank/DDBJ whole genome shotgun (WGS) entry which is preliminary data.</text>
</comment>
<name>A0A1M2VQI9_TRAPU</name>
<dbReference type="Pfam" id="PF00487">
    <property type="entry name" value="FA_desaturase"/>
    <property type="match status" value="1"/>
</dbReference>
<evidence type="ECO:0000313" key="3">
    <source>
        <dbReference type="Proteomes" id="UP000184267"/>
    </source>
</evidence>
<dbReference type="InterPro" id="IPR005804">
    <property type="entry name" value="FA_desaturase_dom"/>
</dbReference>
<dbReference type="GO" id="GO:0016491">
    <property type="term" value="F:oxidoreductase activity"/>
    <property type="evidence" value="ECO:0007669"/>
    <property type="project" value="InterPro"/>
</dbReference>
<keyword evidence="3" id="KW-1185">Reference proteome</keyword>
<evidence type="ECO:0000313" key="2">
    <source>
        <dbReference type="EMBL" id="OJT09762.1"/>
    </source>
</evidence>
<feature type="domain" description="Fatty acid desaturase" evidence="1">
    <location>
        <begin position="66"/>
        <end position="209"/>
    </location>
</feature>
<proteinExistence type="predicted"/>
<dbReference type="AlphaFoldDB" id="A0A1M2VQI9"/>
<evidence type="ECO:0000259" key="1">
    <source>
        <dbReference type="Pfam" id="PF00487"/>
    </source>
</evidence>
<dbReference type="GO" id="GO:0006629">
    <property type="term" value="P:lipid metabolic process"/>
    <property type="evidence" value="ECO:0007669"/>
    <property type="project" value="InterPro"/>
</dbReference>
<gene>
    <name evidence="2" type="ORF">TRAPUB_13721</name>
</gene>
<organism evidence="2 3">
    <name type="scientific">Trametes pubescens</name>
    <name type="common">White-rot fungus</name>
    <dbReference type="NCBI Taxonomy" id="154538"/>
    <lineage>
        <taxon>Eukaryota</taxon>
        <taxon>Fungi</taxon>
        <taxon>Dikarya</taxon>
        <taxon>Basidiomycota</taxon>
        <taxon>Agaricomycotina</taxon>
        <taxon>Agaricomycetes</taxon>
        <taxon>Polyporales</taxon>
        <taxon>Polyporaceae</taxon>
        <taxon>Trametes</taxon>
    </lineage>
</organism>
<accession>A0A1M2VQI9</accession>
<dbReference type="InterPro" id="IPR012171">
    <property type="entry name" value="Fatty_acid_desaturase"/>
</dbReference>
<dbReference type="PANTHER" id="PTHR32100">
    <property type="entry name" value="OMEGA-6 FATTY ACID DESATURASE, CHLOROPLASTIC"/>
    <property type="match status" value="1"/>
</dbReference>
<dbReference type="Proteomes" id="UP000184267">
    <property type="component" value="Unassembled WGS sequence"/>
</dbReference>
<dbReference type="EMBL" id="MNAD01000879">
    <property type="protein sequence ID" value="OJT09762.1"/>
    <property type="molecule type" value="Genomic_DNA"/>
</dbReference>
<protein>
    <submittedName>
        <fullName evidence="2">Delta(12) fatty acid desaturase</fullName>
    </submittedName>
</protein>
<dbReference type="STRING" id="154538.A0A1M2VQI9"/>